<evidence type="ECO:0000256" key="4">
    <source>
        <dbReference type="ARBA" id="ARBA00022729"/>
    </source>
</evidence>
<dbReference type="Pfam" id="PF16810">
    <property type="entry name" value="RXLR"/>
    <property type="match status" value="1"/>
</dbReference>
<evidence type="ECO:0000313" key="6">
    <source>
        <dbReference type="EMBL" id="OWZ02105.1"/>
    </source>
</evidence>
<feature type="chain" id="PRO_5044967889" description="RxLR effector protein" evidence="5">
    <location>
        <begin position="21"/>
        <end position="298"/>
    </location>
</feature>
<keyword evidence="3 5" id="KW-0964">Secreted</keyword>
<protein>
    <recommendedName>
        <fullName evidence="5">RxLR effector protein</fullName>
    </recommendedName>
</protein>
<feature type="signal peptide" evidence="5">
    <location>
        <begin position="1"/>
        <end position="20"/>
    </location>
</feature>
<dbReference type="InterPro" id="IPR031825">
    <property type="entry name" value="RXLR"/>
</dbReference>
<comment type="function">
    <text evidence="5">Effector that suppresses plant defense responses during pathogen infection.</text>
</comment>
<comment type="subcellular location">
    <subcellularLocation>
        <location evidence="1 5">Secreted</location>
    </subcellularLocation>
</comment>
<dbReference type="OrthoDB" id="129107at2759"/>
<keyword evidence="7" id="KW-1185">Reference proteome</keyword>
<evidence type="ECO:0000313" key="7">
    <source>
        <dbReference type="Proteomes" id="UP000198211"/>
    </source>
</evidence>
<dbReference type="Proteomes" id="UP000198211">
    <property type="component" value="Unassembled WGS sequence"/>
</dbReference>
<evidence type="ECO:0000256" key="5">
    <source>
        <dbReference type="RuleBase" id="RU367124"/>
    </source>
</evidence>
<evidence type="ECO:0000256" key="3">
    <source>
        <dbReference type="ARBA" id="ARBA00022525"/>
    </source>
</evidence>
<sequence>MRWTYATLLALSFIVACSNAASTAIDSEKKPGLFQNDIADFPIILGSKAFSGVTKRSLRLGDTLISDADNTNNEERAITIPGLSRLTELAKKGKLKARNALEKLQYRYWRKIGKTDASIYNRLAKKGKTSSEIYKLWRKFGKTDESFYRVFVKQGRTQDEIYNLWLGQGKTVDEIYALWKKLGNSDKSINDIWVRQGKSPDELYNLWAKQGKPSDQIYRIWHNVGNSDESIYNIWVKQGKSMGEIYNIWLKVDKKPQEVYNLLNLSQFARPNVEKPVEAVKWRRYLYRYNAKHGISNK</sequence>
<reference evidence="7" key="1">
    <citation type="submission" date="2017-03" db="EMBL/GenBank/DDBJ databases">
        <title>Phytopthora megakarya and P. palmivora, two closely related causual agents of cacao black pod achieved similar genome size and gene model numbers by different mechanisms.</title>
        <authorList>
            <person name="Ali S."/>
            <person name="Shao J."/>
            <person name="Larry D.J."/>
            <person name="Kronmiller B."/>
            <person name="Shen D."/>
            <person name="Strem M.D."/>
            <person name="Melnick R.L."/>
            <person name="Guiltinan M.J."/>
            <person name="Tyler B.M."/>
            <person name="Meinhardt L.W."/>
            <person name="Bailey B.A."/>
        </authorList>
    </citation>
    <scope>NUCLEOTIDE SEQUENCE [LARGE SCALE GENOMIC DNA]</scope>
    <source>
        <strain evidence="7">zdho120</strain>
    </source>
</reference>
<comment type="domain">
    <text evidence="5">The RxLR-dEER motif acts to carry the protein into the host cell cytoplasm through binding to cell surface phosphatidylinositol-3-phosphate.</text>
</comment>
<accession>A0A225V9Q7</accession>
<dbReference type="EMBL" id="NBNE01006390">
    <property type="protein sequence ID" value="OWZ02105.1"/>
    <property type="molecule type" value="Genomic_DNA"/>
</dbReference>
<dbReference type="AlphaFoldDB" id="A0A225V9Q7"/>
<comment type="caution">
    <text evidence="6">The sequence shown here is derived from an EMBL/GenBank/DDBJ whole genome shotgun (WGS) entry which is preliminary data.</text>
</comment>
<keyword evidence="4 5" id="KW-0732">Signal</keyword>
<evidence type="ECO:0000256" key="2">
    <source>
        <dbReference type="ARBA" id="ARBA00010400"/>
    </source>
</evidence>
<dbReference type="PROSITE" id="PS51257">
    <property type="entry name" value="PROKAR_LIPOPROTEIN"/>
    <property type="match status" value="1"/>
</dbReference>
<organism evidence="6 7">
    <name type="scientific">Phytophthora megakarya</name>
    <dbReference type="NCBI Taxonomy" id="4795"/>
    <lineage>
        <taxon>Eukaryota</taxon>
        <taxon>Sar</taxon>
        <taxon>Stramenopiles</taxon>
        <taxon>Oomycota</taxon>
        <taxon>Peronosporomycetes</taxon>
        <taxon>Peronosporales</taxon>
        <taxon>Peronosporaceae</taxon>
        <taxon>Phytophthora</taxon>
    </lineage>
</organism>
<evidence type="ECO:0000256" key="1">
    <source>
        <dbReference type="ARBA" id="ARBA00004613"/>
    </source>
</evidence>
<proteinExistence type="inferred from homology"/>
<name>A0A225V9Q7_9STRA</name>
<comment type="similarity">
    <text evidence="2 5">Belongs to the RxLR effector family.</text>
</comment>
<gene>
    <name evidence="6" type="ORF">PHMEG_00026390</name>
</gene>